<evidence type="ECO:0000313" key="3">
    <source>
        <dbReference type="Proteomes" id="UP000765160"/>
    </source>
</evidence>
<feature type="transmembrane region" description="Helical" evidence="1">
    <location>
        <begin position="145"/>
        <end position="164"/>
    </location>
</feature>
<reference evidence="2 3" key="1">
    <citation type="submission" date="2020-03" db="EMBL/GenBank/DDBJ databases">
        <title>Roseomonas selenitidurans sp. nov. isolated from soil.</title>
        <authorList>
            <person name="Liu H."/>
        </authorList>
    </citation>
    <scope>NUCLEOTIDE SEQUENCE [LARGE SCALE GENOMIC DNA]</scope>
    <source>
        <strain evidence="2 3">JCM 15073</strain>
    </source>
</reference>
<protein>
    <submittedName>
        <fullName evidence="2">OpgC domain-containing protein</fullName>
    </submittedName>
</protein>
<dbReference type="Pfam" id="PF10129">
    <property type="entry name" value="OpgC_C"/>
    <property type="match status" value="1"/>
</dbReference>
<accession>A0ABX1F2C9</accession>
<evidence type="ECO:0000313" key="2">
    <source>
        <dbReference type="EMBL" id="NKE46505.1"/>
    </source>
</evidence>
<dbReference type="InterPro" id="IPR014550">
    <property type="entry name" value="UCP028704_OpgC"/>
</dbReference>
<feature type="transmembrane region" description="Helical" evidence="1">
    <location>
        <begin position="233"/>
        <end position="253"/>
    </location>
</feature>
<proteinExistence type="predicted"/>
<keyword evidence="1" id="KW-0812">Transmembrane</keyword>
<dbReference type="EMBL" id="JAAVTX010000005">
    <property type="protein sequence ID" value="NKE46505.1"/>
    <property type="molecule type" value="Genomic_DNA"/>
</dbReference>
<feature type="transmembrane region" description="Helical" evidence="1">
    <location>
        <begin position="20"/>
        <end position="39"/>
    </location>
</feature>
<dbReference type="RefSeq" id="WP_168051039.1">
    <property type="nucleotide sequence ID" value="NZ_JAATJR010000005.1"/>
</dbReference>
<name>A0ABX1F2C9_9PROT</name>
<dbReference type="PANTHER" id="PTHR38592">
    <property type="entry name" value="BLL4819 PROTEIN"/>
    <property type="match status" value="1"/>
</dbReference>
<dbReference type="Proteomes" id="UP000765160">
    <property type="component" value="Unassembled WGS sequence"/>
</dbReference>
<feature type="transmembrane region" description="Helical" evidence="1">
    <location>
        <begin position="45"/>
        <end position="67"/>
    </location>
</feature>
<keyword evidence="3" id="KW-1185">Reference proteome</keyword>
<keyword evidence="1" id="KW-0472">Membrane</keyword>
<feature type="transmembrane region" description="Helical" evidence="1">
    <location>
        <begin position="171"/>
        <end position="192"/>
    </location>
</feature>
<feature type="transmembrane region" description="Helical" evidence="1">
    <location>
        <begin position="281"/>
        <end position="298"/>
    </location>
</feature>
<comment type="caution">
    <text evidence="2">The sequence shown here is derived from an EMBL/GenBank/DDBJ whole genome shotgun (WGS) entry which is preliminary data.</text>
</comment>
<dbReference type="PANTHER" id="PTHR38592:SF3">
    <property type="entry name" value="BLL4819 PROTEIN"/>
    <property type="match status" value="1"/>
</dbReference>
<feature type="transmembrane region" description="Helical" evidence="1">
    <location>
        <begin position="310"/>
        <end position="332"/>
    </location>
</feature>
<feature type="transmembrane region" description="Helical" evidence="1">
    <location>
        <begin position="204"/>
        <end position="221"/>
    </location>
</feature>
<sequence length="388" mass="41574">MKSPSVAAGPSTRDIRVDFLRGLALWFIFITHTPGNLLAHATLRNVALCDATEVFVLLAGYAAGIAYGRMLERDGWLTAAARIVGRMGTLYVAHIFLFVVFAAQVGFSAAALNQAAYLDELHLDPFGQEPYRALLEALLLRYQPHFLDILPLYIVVLGLFALALPLIRRPAWLLGMSVALYALTRALGIGLPSWTGGGWFFNPFAWQLLFAIGVVLGRADPAMLARRLPWNRGLAVLAGLLLLAIALALNLVWHGPVLGTYAPEWMAAAIATVDKAGLHPARLASVLLLGWLVAHLIPRDAAWLSHPLPAVFVMMGQQGLAVFCAGIFLSFLGRLALEMAYGPAAQALVNLVGLLALIGVAVVSAWYGGEGKRARKPSLPAAPGTVTP</sequence>
<evidence type="ECO:0000256" key="1">
    <source>
        <dbReference type="SAM" id="Phobius"/>
    </source>
</evidence>
<feature type="transmembrane region" description="Helical" evidence="1">
    <location>
        <begin position="344"/>
        <end position="367"/>
    </location>
</feature>
<gene>
    <name evidence="2" type="ORF">HB662_17115</name>
</gene>
<keyword evidence="1" id="KW-1133">Transmembrane helix</keyword>
<feature type="transmembrane region" description="Helical" evidence="1">
    <location>
        <begin position="88"/>
        <end position="112"/>
    </location>
</feature>
<organism evidence="2 3">
    <name type="scientific">Falsiroseomonas frigidaquae</name>
    <dbReference type="NCBI Taxonomy" id="487318"/>
    <lineage>
        <taxon>Bacteria</taxon>
        <taxon>Pseudomonadati</taxon>
        <taxon>Pseudomonadota</taxon>
        <taxon>Alphaproteobacteria</taxon>
        <taxon>Acetobacterales</taxon>
        <taxon>Roseomonadaceae</taxon>
        <taxon>Falsiroseomonas</taxon>
    </lineage>
</organism>
<dbReference type="PIRSF" id="PIRSF028704">
    <property type="entry name" value="UPC028704"/>
    <property type="match status" value="1"/>
</dbReference>